<name>A0AAV2NUD3_9HYME</name>
<dbReference type="GO" id="GO:0008093">
    <property type="term" value="F:cytoskeletal anchor activity"/>
    <property type="evidence" value="ECO:0007669"/>
    <property type="project" value="TreeGrafter"/>
</dbReference>
<protein>
    <recommendedName>
        <fullName evidence="2">Protein inscuteable homologue C-terminal domain-containing protein</fullName>
    </recommendedName>
</protein>
<feature type="compositionally biased region" description="Low complexity" evidence="1">
    <location>
        <begin position="251"/>
        <end position="262"/>
    </location>
</feature>
<reference evidence="3" key="1">
    <citation type="submission" date="2024-04" db="EMBL/GenBank/DDBJ databases">
        <authorList>
            <consortium name="Molecular Ecology Group"/>
        </authorList>
    </citation>
    <scope>NUCLEOTIDE SEQUENCE</scope>
</reference>
<feature type="region of interest" description="Disordered" evidence="1">
    <location>
        <begin position="32"/>
        <end position="65"/>
    </location>
</feature>
<feature type="region of interest" description="Disordered" evidence="1">
    <location>
        <begin position="102"/>
        <end position="262"/>
    </location>
</feature>
<proteinExistence type="predicted"/>
<organism evidence="3 4">
    <name type="scientific">Lasius platythorax</name>
    <dbReference type="NCBI Taxonomy" id="488582"/>
    <lineage>
        <taxon>Eukaryota</taxon>
        <taxon>Metazoa</taxon>
        <taxon>Ecdysozoa</taxon>
        <taxon>Arthropoda</taxon>
        <taxon>Hexapoda</taxon>
        <taxon>Insecta</taxon>
        <taxon>Pterygota</taxon>
        <taxon>Neoptera</taxon>
        <taxon>Endopterygota</taxon>
        <taxon>Hymenoptera</taxon>
        <taxon>Apocrita</taxon>
        <taxon>Aculeata</taxon>
        <taxon>Formicoidea</taxon>
        <taxon>Formicidae</taxon>
        <taxon>Formicinae</taxon>
        <taxon>Lasius</taxon>
        <taxon>Lasius</taxon>
    </lineage>
</organism>
<dbReference type="SUPFAM" id="SSF48371">
    <property type="entry name" value="ARM repeat"/>
    <property type="match status" value="1"/>
</dbReference>
<accession>A0AAV2NUD3</accession>
<dbReference type="Proteomes" id="UP001497644">
    <property type="component" value="Chromosome 4"/>
</dbReference>
<feature type="domain" description="Protein inscuteable homologue C-terminal" evidence="2">
    <location>
        <begin position="349"/>
        <end position="715"/>
    </location>
</feature>
<dbReference type="PANTHER" id="PTHR21386:SF0">
    <property type="entry name" value="PROTEIN INSCUTEABLE HOMOLOG"/>
    <property type="match status" value="1"/>
</dbReference>
<dbReference type="AlphaFoldDB" id="A0AAV2NUD3"/>
<dbReference type="GO" id="GO:0008356">
    <property type="term" value="P:asymmetric cell division"/>
    <property type="evidence" value="ECO:0007669"/>
    <property type="project" value="InterPro"/>
</dbReference>
<feature type="compositionally biased region" description="Basic and acidic residues" evidence="1">
    <location>
        <begin position="32"/>
        <end position="46"/>
    </location>
</feature>
<dbReference type="Gene3D" id="6.20.200.10">
    <property type="entry name" value="Inscuteable LGN-binding domain"/>
    <property type="match status" value="1"/>
</dbReference>
<gene>
    <name evidence="3" type="ORF">LPLAT_LOCUS9145</name>
</gene>
<feature type="compositionally biased region" description="Polar residues" evidence="1">
    <location>
        <begin position="116"/>
        <end position="135"/>
    </location>
</feature>
<dbReference type="InterPro" id="IPR045789">
    <property type="entry name" value="Insc_C"/>
</dbReference>
<dbReference type="Gene3D" id="1.25.10.10">
    <property type="entry name" value="Leucine-rich Repeat Variant"/>
    <property type="match status" value="2"/>
</dbReference>
<evidence type="ECO:0000313" key="4">
    <source>
        <dbReference type="Proteomes" id="UP001497644"/>
    </source>
</evidence>
<dbReference type="GO" id="GO:0009786">
    <property type="term" value="P:regulation of asymmetric cell division"/>
    <property type="evidence" value="ECO:0007669"/>
    <property type="project" value="TreeGrafter"/>
</dbReference>
<dbReference type="GO" id="GO:0000132">
    <property type="term" value="P:establishment of mitotic spindle orientation"/>
    <property type="evidence" value="ECO:0007669"/>
    <property type="project" value="TreeGrafter"/>
</dbReference>
<dbReference type="PANTHER" id="PTHR21386">
    <property type="entry name" value="INSCUTEABLE"/>
    <property type="match status" value="1"/>
</dbReference>
<dbReference type="EMBL" id="OZ034827">
    <property type="protein sequence ID" value="CAL1683418.1"/>
    <property type="molecule type" value="Genomic_DNA"/>
</dbReference>
<evidence type="ECO:0000259" key="2">
    <source>
        <dbReference type="Pfam" id="PF19427"/>
    </source>
</evidence>
<feature type="compositionally biased region" description="Basic residues" evidence="1">
    <location>
        <begin position="151"/>
        <end position="166"/>
    </location>
</feature>
<dbReference type="Pfam" id="PF19427">
    <property type="entry name" value="Insc_C"/>
    <property type="match status" value="1"/>
</dbReference>
<keyword evidence="4" id="KW-1185">Reference proteome</keyword>
<evidence type="ECO:0000313" key="3">
    <source>
        <dbReference type="EMBL" id="CAL1683418.1"/>
    </source>
</evidence>
<feature type="compositionally biased region" description="Basic and acidic residues" evidence="1">
    <location>
        <begin position="209"/>
        <end position="224"/>
    </location>
</feature>
<evidence type="ECO:0000256" key="1">
    <source>
        <dbReference type="SAM" id="MobiDB-lite"/>
    </source>
</evidence>
<dbReference type="InterPro" id="IPR016024">
    <property type="entry name" value="ARM-type_fold"/>
</dbReference>
<dbReference type="InterPro" id="IPR039921">
    <property type="entry name" value="Inscuteable"/>
</dbReference>
<dbReference type="GO" id="GO:0045179">
    <property type="term" value="C:apical cortex"/>
    <property type="evidence" value="ECO:0007669"/>
    <property type="project" value="TreeGrafter"/>
</dbReference>
<sequence>MSVFKRYQSKVFWEQMASRDLENEVRFIERNEPSRRSFNERLREKGNEEEEEEDSIDRSENDTIDGANITAIRVCSESDESPRQDACQISLTHDESIVHRRMAEKDGQEERKVVTGNRSYSPSSQDLRSQDSGFSDSERSDCSEAYENVTPRRKLRRGRRRTRQRRMQSMGIASPWPEEGSPSMPKHTSTPKHSRTFAKDRFQQSARSLSREERINEERSDESKVSVSLENSECLGDFLYASEPPEDSVQLSSSSARSRTLSTDPAADAIAAGREVLNSRNYRQSSSMRAWLTDLAMETENECGSTLQSKNLPPSRMTGISGGIHARDLKMLSSATAAAKKLLDSADRFEQHYRSIVEKITRLEGGRSEMELLRSIEEAAFSILSQLGSPPPRRIQQGSLRSILAQLQSMKTYVDDTVDMRLDFYIEKIVRGLEEAPRQDDSVARGAVAALTALGSSNPRAESSIARCSGIRTLLTCLIGAGRTPSNDFVAITLRALAEVCRSATTIEHFARNGGPEILTDLLDRIVESSFEREKTEATALVVQIIAPWTDARGLPYLEPFANSLIPSLNRLIESTDCAQTLLLAAAALRYLSTSRLCAGIILEQDSVRKLLRSVKKSVGNNVWLMEQVAALIGELARIPEGRSHLAGARASVALVFFLRMRPPGLEDAYRSLEMTATAALTRLCVEPEIARQVIAVGGGDCLAGPCRVNNIQTEEEMQVEAGFLKYTRSLRRACKKAAKQIGIAKAKDHSTLD</sequence>
<dbReference type="InterPro" id="IPR038205">
    <property type="entry name" value="INSC_LBD_sf"/>
</dbReference>
<dbReference type="GO" id="GO:0045176">
    <property type="term" value="P:apical protein localization"/>
    <property type="evidence" value="ECO:0007669"/>
    <property type="project" value="TreeGrafter"/>
</dbReference>
<feature type="compositionally biased region" description="Basic and acidic residues" evidence="1">
    <location>
        <begin position="102"/>
        <end position="113"/>
    </location>
</feature>
<dbReference type="InterPro" id="IPR011989">
    <property type="entry name" value="ARM-like"/>
</dbReference>